<evidence type="ECO:0000313" key="3">
    <source>
        <dbReference type="EMBL" id="ETO23111.1"/>
    </source>
</evidence>
<dbReference type="AlphaFoldDB" id="X6NAP6"/>
<accession>X6NAP6</accession>
<feature type="region of interest" description="Disordered" evidence="1">
    <location>
        <begin position="160"/>
        <end position="191"/>
    </location>
</feature>
<name>X6NAP6_RETFI</name>
<feature type="non-terminal residue" evidence="3">
    <location>
        <position position="1"/>
    </location>
</feature>
<keyword evidence="4" id="KW-1185">Reference proteome</keyword>
<keyword evidence="2" id="KW-0472">Membrane</keyword>
<organism evidence="3 4">
    <name type="scientific">Reticulomyxa filosa</name>
    <dbReference type="NCBI Taxonomy" id="46433"/>
    <lineage>
        <taxon>Eukaryota</taxon>
        <taxon>Sar</taxon>
        <taxon>Rhizaria</taxon>
        <taxon>Retaria</taxon>
        <taxon>Foraminifera</taxon>
        <taxon>Monothalamids</taxon>
        <taxon>Reticulomyxidae</taxon>
        <taxon>Reticulomyxa</taxon>
    </lineage>
</organism>
<reference evidence="3 4" key="1">
    <citation type="journal article" date="2013" name="Curr. Biol.">
        <title>The Genome of the Foraminiferan Reticulomyxa filosa.</title>
        <authorList>
            <person name="Glockner G."/>
            <person name="Hulsmann N."/>
            <person name="Schleicher M."/>
            <person name="Noegel A.A."/>
            <person name="Eichinger L."/>
            <person name="Gallinger C."/>
            <person name="Pawlowski J."/>
            <person name="Sierra R."/>
            <person name="Euteneuer U."/>
            <person name="Pillet L."/>
            <person name="Moustafa A."/>
            <person name="Platzer M."/>
            <person name="Groth M."/>
            <person name="Szafranski K."/>
            <person name="Schliwa M."/>
        </authorList>
    </citation>
    <scope>NUCLEOTIDE SEQUENCE [LARGE SCALE GENOMIC DNA]</scope>
</reference>
<dbReference type="Proteomes" id="UP000023152">
    <property type="component" value="Unassembled WGS sequence"/>
</dbReference>
<evidence type="ECO:0000256" key="1">
    <source>
        <dbReference type="SAM" id="MobiDB-lite"/>
    </source>
</evidence>
<dbReference type="EMBL" id="ASPP01010202">
    <property type="protein sequence ID" value="ETO23111.1"/>
    <property type="molecule type" value="Genomic_DNA"/>
</dbReference>
<keyword evidence="2" id="KW-0812">Transmembrane</keyword>
<comment type="caution">
    <text evidence="3">The sequence shown here is derived from an EMBL/GenBank/DDBJ whole genome shotgun (WGS) entry which is preliminary data.</text>
</comment>
<sequence>KKKKNDGSTPLNKDTNATAMQKETIIVVAGSKDSQMDDEYTSSEEGIMALLPSLPTTQNDADDAHKQSIVTLKNSPLLEPEHDSRYSTVQNFKKLALTVGTAMKDIIQPRVWLCFFSFSSIFWHDPLSFFFFFFFKLKKKIKKGRKTFFCLFTEGDDETGNAAHNQQKSQSLESSESGLLGETEEKKEWDEDPDTVIVDDTDLTIQQHYDWPEFAIKKTRILTPKPDKDENALTSFPLVPDMNRDGTNVNQVISETRGFFFFLL</sequence>
<feature type="transmembrane region" description="Helical" evidence="2">
    <location>
        <begin position="110"/>
        <end position="135"/>
    </location>
</feature>
<keyword evidence="2" id="KW-1133">Transmembrane helix</keyword>
<evidence type="ECO:0000256" key="2">
    <source>
        <dbReference type="SAM" id="Phobius"/>
    </source>
</evidence>
<evidence type="ECO:0000313" key="4">
    <source>
        <dbReference type="Proteomes" id="UP000023152"/>
    </source>
</evidence>
<gene>
    <name evidence="3" type="ORF">RFI_14074</name>
</gene>
<feature type="compositionally biased region" description="Low complexity" evidence="1">
    <location>
        <begin position="166"/>
        <end position="181"/>
    </location>
</feature>
<proteinExistence type="predicted"/>
<protein>
    <submittedName>
        <fullName evidence="3">Uncharacterized protein</fullName>
    </submittedName>
</protein>